<name>A0ABR6X4G8_9BURK</name>
<proteinExistence type="predicted"/>
<evidence type="ECO:0008006" key="3">
    <source>
        <dbReference type="Google" id="ProtNLM"/>
    </source>
</evidence>
<keyword evidence="2" id="KW-1185">Reference proteome</keyword>
<organism evidence="1 2">
    <name type="scientific">Undibacterium seohonense</name>
    <dbReference type="NCBI Taxonomy" id="1344950"/>
    <lineage>
        <taxon>Bacteria</taxon>
        <taxon>Pseudomonadati</taxon>
        <taxon>Pseudomonadota</taxon>
        <taxon>Betaproteobacteria</taxon>
        <taxon>Burkholderiales</taxon>
        <taxon>Oxalobacteraceae</taxon>
        <taxon>Undibacterium</taxon>
    </lineage>
</organism>
<protein>
    <recommendedName>
        <fullName evidence="3">DUF4258 domain-containing protein</fullName>
    </recommendedName>
</protein>
<evidence type="ECO:0000313" key="2">
    <source>
        <dbReference type="Proteomes" id="UP000648257"/>
    </source>
</evidence>
<dbReference type="EMBL" id="JACOFW010000010">
    <property type="protein sequence ID" value="MBC3807829.1"/>
    <property type="molecule type" value="Genomic_DNA"/>
</dbReference>
<comment type="caution">
    <text evidence="1">The sequence shown here is derived from an EMBL/GenBank/DDBJ whole genome shotgun (WGS) entry which is preliminary data.</text>
</comment>
<reference evidence="1 2" key="1">
    <citation type="submission" date="2020-08" db="EMBL/GenBank/DDBJ databases">
        <title>Novel species isolated from subtropical streams in China.</title>
        <authorList>
            <person name="Lu H."/>
        </authorList>
    </citation>
    <scope>NUCLEOTIDE SEQUENCE [LARGE SCALE GENOMIC DNA]</scope>
    <source>
        <strain evidence="1 2">KACC 16656</strain>
    </source>
</reference>
<dbReference type="Proteomes" id="UP000648257">
    <property type="component" value="Unassembled WGS sequence"/>
</dbReference>
<gene>
    <name evidence="1" type="ORF">H8K52_10785</name>
</gene>
<sequence length="96" mass="10833">MSILSVNAMQIERKFPEDIKRGKLTTTALAQLVIDGKLRVDSPALRIFNEDNSISTIASVDVRNIVINYVENEIGEIVRIWILTAEEARQPLPKKN</sequence>
<evidence type="ECO:0000313" key="1">
    <source>
        <dbReference type="EMBL" id="MBC3807829.1"/>
    </source>
</evidence>
<accession>A0ABR6X4G8</accession>